<accession>A0A4Q8B360</accession>
<evidence type="ECO:0000313" key="3">
    <source>
        <dbReference type="EMBL" id="RZU71932.1"/>
    </source>
</evidence>
<sequence length="105" mass="12115">MLYLDRPTVPWRGRLWSHLISDVSYAELHAFAEALGAPRRGFDRDHYDIPAERFPMAVWLGAHVVPSRDLVRLLRDAGLRRPKHLTRPRPPHPLRDLALRAPDLG</sequence>
<dbReference type="InterPro" id="IPR025109">
    <property type="entry name" value="DUF4031"/>
</dbReference>
<dbReference type="OrthoDB" id="9808993at2"/>
<comment type="caution">
    <text evidence="3">The sequence shown here is derived from an EMBL/GenBank/DDBJ whole genome shotgun (WGS) entry which is preliminary data.</text>
</comment>
<protein>
    <submittedName>
        <fullName evidence="3">Uncharacterized protein DUF4031</fullName>
    </submittedName>
</protein>
<feature type="domain" description="DUF4031" evidence="2">
    <location>
        <begin position="3"/>
        <end position="76"/>
    </location>
</feature>
<proteinExistence type="predicted"/>
<organism evidence="3 4">
    <name type="scientific">Micromonospora kangleipakensis</name>
    <dbReference type="NCBI Taxonomy" id="1077942"/>
    <lineage>
        <taxon>Bacteria</taxon>
        <taxon>Bacillati</taxon>
        <taxon>Actinomycetota</taxon>
        <taxon>Actinomycetes</taxon>
        <taxon>Micromonosporales</taxon>
        <taxon>Micromonosporaceae</taxon>
        <taxon>Micromonospora</taxon>
    </lineage>
</organism>
<feature type="region of interest" description="Disordered" evidence="1">
    <location>
        <begin position="82"/>
        <end position="105"/>
    </location>
</feature>
<reference evidence="3 4" key="1">
    <citation type="submission" date="2019-02" db="EMBL/GenBank/DDBJ databases">
        <title>Sequencing the genomes of 1000 actinobacteria strains.</title>
        <authorList>
            <person name="Klenk H.-P."/>
        </authorList>
    </citation>
    <scope>NUCLEOTIDE SEQUENCE [LARGE SCALE GENOMIC DNA]</scope>
    <source>
        <strain evidence="3 4">DSM 45612</strain>
    </source>
</reference>
<evidence type="ECO:0000259" key="2">
    <source>
        <dbReference type="Pfam" id="PF13223"/>
    </source>
</evidence>
<dbReference type="Pfam" id="PF13223">
    <property type="entry name" value="DUF4031"/>
    <property type="match status" value="1"/>
</dbReference>
<evidence type="ECO:0000313" key="4">
    <source>
        <dbReference type="Proteomes" id="UP000294114"/>
    </source>
</evidence>
<dbReference type="EMBL" id="SHLD01000001">
    <property type="protein sequence ID" value="RZU71932.1"/>
    <property type="molecule type" value="Genomic_DNA"/>
</dbReference>
<name>A0A4Q8B360_9ACTN</name>
<feature type="compositionally biased region" description="Basic residues" evidence="1">
    <location>
        <begin position="82"/>
        <end position="92"/>
    </location>
</feature>
<evidence type="ECO:0000256" key="1">
    <source>
        <dbReference type="SAM" id="MobiDB-lite"/>
    </source>
</evidence>
<keyword evidence="4" id="KW-1185">Reference proteome</keyword>
<gene>
    <name evidence="3" type="ORF">EV384_0266</name>
</gene>
<dbReference type="RefSeq" id="WP_130329330.1">
    <property type="nucleotide sequence ID" value="NZ_SHLD01000001.1"/>
</dbReference>
<dbReference type="Proteomes" id="UP000294114">
    <property type="component" value="Unassembled WGS sequence"/>
</dbReference>
<dbReference type="AlphaFoldDB" id="A0A4Q8B360"/>